<evidence type="ECO:0000313" key="1">
    <source>
        <dbReference type="EMBL" id="KAH9636074.1"/>
    </source>
</evidence>
<name>A0A922MG53_SPOEX</name>
<dbReference type="AlphaFoldDB" id="A0A922MG53"/>
<reference evidence="1" key="1">
    <citation type="journal article" date="2021" name="G3 (Bethesda)">
        <title>Genome and transcriptome analysis of the beet armyworm Spodoptera exigua reveals targets for pest control. .</title>
        <authorList>
            <person name="Simon S."/>
            <person name="Breeschoten T."/>
            <person name="Jansen H.J."/>
            <person name="Dirks R.P."/>
            <person name="Schranz M.E."/>
            <person name="Ros V.I.D."/>
        </authorList>
    </citation>
    <scope>NUCLEOTIDE SEQUENCE</scope>
    <source>
        <strain evidence="1">TB_SE_WUR_2020</strain>
    </source>
</reference>
<sequence length="194" mass="21390">MSQSLPVGGFEWIDSNTDYNVLDNSDFGYVLEVDLEYPDELHNLHSDFPLCPENICVDISGHGVGRANDTGTAGLIPYRRAQSWAEGNRDIRERDGLTVLARCRAVGHAVVCSCCSAWDLLRPLTRSYPICIQGLNSKSIPTAGSCGREHERWFRKQLLLLGHCWVAEDKGCSDSVSSGENVWMPGTVDVRCGS</sequence>
<comment type="caution">
    <text evidence="1">The sequence shown here is derived from an EMBL/GenBank/DDBJ whole genome shotgun (WGS) entry which is preliminary data.</text>
</comment>
<dbReference type="EMBL" id="JACEFF010000519">
    <property type="protein sequence ID" value="KAH9636074.1"/>
    <property type="molecule type" value="Genomic_DNA"/>
</dbReference>
<protein>
    <submittedName>
        <fullName evidence="1">Uncharacterized protein</fullName>
    </submittedName>
</protein>
<gene>
    <name evidence="1" type="ORF">HF086_015251</name>
</gene>
<evidence type="ECO:0000313" key="2">
    <source>
        <dbReference type="Proteomes" id="UP000814243"/>
    </source>
</evidence>
<accession>A0A922MG53</accession>
<organism evidence="1 2">
    <name type="scientific">Spodoptera exigua</name>
    <name type="common">Beet armyworm</name>
    <name type="synonym">Noctua fulgens</name>
    <dbReference type="NCBI Taxonomy" id="7107"/>
    <lineage>
        <taxon>Eukaryota</taxon>
        <taxon>Metazoa</taxon>
        <taxon>Ecdysozoa</taxon>
        <taxon>Arthropoda</taxon>
        <taxon>Hexapoda</taxon>
        <taxon>Insecta</taxon>
        <taxon>Pterygota</taxon>
        <taxon>Neoptera</taxon>
        <taxon>Endopterygota</taxon>
        <taxon>Lepidoptera</taxon>
        <taxon>Glossata</taxon>
        <taxon>Ditrysia</taxon>
        <taxon>Noctuoidea</taxon>
        <taxon>Noctuidae</taxon>
        <taxon>Amphipyrinae</taxon>
        <taxon>Spodoptera</taxon>
    </lineage>
</organism>
<dbReference type="Proteomes" id="UP000814243">
    <property type="component" value="Unassembled WGS sequence"/>
</dbReference>
<proteinExistence type="predicted"/>